<organism evidence="1">
    <name type="scientific">Serratia fonticola</name>
    <dbReference type="NCBI Taxonomy" id="47917"/>
    <lineage>
        <taxon>Bacteria</taxon>
        <taxon>Pseudomonadati</taxon>
        <taxon>Pseudomonadota</taxon>
        <taxon>Gammaproteobacteria</taxon>
        <taxon>Enterobacterales</taxon>
        <taxon>Yersiniaceae</taxon>
        <taxon>Serratia</taxon>
    </lineage>
</organism>
<dbReference type="EMBL" id="CABEEZ010000126">
    <property type="protein sequence ID" value="VTR52549.1"/>
    <property type="molecule type" value="Genomic_DNA"/>
</dbReference>
<dbReference type="GO" id="GO:0008720">
    <property type="term" value="F:D-lactate dehydrogenase (NAD+) activity"/>
    <property type="evidence" value="ECO:0007669"/>
    <property type="project" value="UniProtKB-EC"/>
</dbReference>
<dbReference type="GO" id="GO:0050660">
    <property type="term" value="F:flavin adenine dinucleotide binding"/>
    <property type="evidence" value="ECO:0007669"/>
    <property type="project" value="InterPro"/>
</dbReference>
<reference evidence="1" key="1">
    <citation type="submission" date="2019-05" db="EMBL/GenBank/DDBJ databases">
        <authorList>
            <consortium name="Pathogen Informatics"/>
        </authorList>
    </citation>
    <scope>NUCLEOTIDE SEQUENCE [LARGE SCALE GENOMIC DNA]</scope>
    <source>
        <strain evidence="1">NCTC12965</strain>
    </source>
</reference>
<protein>
    <submittedName>
        <fullName evidence="1">D-lactate dehydrogenase</fullName>
        <ecNumber evidence="1">1.1.1.28</ecNumber>
    </submittedName>
</protein>
<keyword evidence="1" id="KW-0560">Oxidoreductase</keyword>
<name>A0A4U9W0H3_SERFO</name>
<dbReference type="EC" id="1.1.1.28" evidence="1"/>
<dbReference type="SUPFAM" id="SSF56176">
    <property type="entry name" value="FAD-binding/transporter-associated domain-like"/>
    <property type="match status" value="1"/>
</dbReference>
<proteinExistence type="predicted"/>
<dbReference type="AlphaFoldDB" id="A0A4U9W0H3"/>
<sequence>MIVSTLRLDHIQVLDNGKQVVGFPGSTLNKLERLLKPYGREPHSVIGSSCIGASVIGGICNNSGGALVKRGPAYTEMALYAKLDADGQLRLVNHLGINLGDTPEEILTRLEKGDYRPTMLNMASCALRTTNTPAGCAMSMPIPLPALTPINAACLKLPAVPVSWRCLRYVWTPLPKKIKSRCSISAPTTPQY</sequence>
<dbReference type="InterPro" id="IPR036318">
    <property type="entry name" value="FAD-bd_PCMH-like_sf"/>
</dbReference>
<accession>A0A4U9W0H3</accession>
<dbReference type="InterPro" id="IPR016169">
    <property type="entry name" value="FAD-bd_PCMH_sub2"/>
</dbReference>
<gene>
    <name evidence="1" type="primary">dld_3</name>
    <name evidence="1" type="ORF">NCTC12965_06390</name>
</gene>
<evidence type="ECO:0000313" key="1">
    <source>
        <dbReference type="EMBL" id="VTR52549.1"/>
    </source>
</evidence>
<dbReference type="Gene3D" id="3.30.465.10">
    <property type="match status" value="1"/>
</dbReference>